<dbReference type="Gene3D" id="2.40.290.10">
    <property type="match status" value="1"/>
</dbReference>
<evidence type="ECO:0000256" key="1">
    <source>
        <dbReference type="ARBA" id="ARBA00004123"/>
    </source>
</evidence>
<dbReference type="KEGG" id="aqu:100639157"/>
<dbReference type="Gene3D" id="3.30.70.330">
    <property type="match status" value="3"/>
</dbReference>
<feature type="compositionally biased region" description="Basic residues" evidence="10">
    <location>
        <begin position="502"/>
        <end position="515"/>
    </location>
</feature>
<dbReference type="EnsemblMetazoa" id="XM_003387783.3">
    <property type="protein sequence ID" value="XP_003387831.1"/>
    <property type="gene ID" value="LOC100639157"/>
</dbReference>
<dbReference type="Pfam" id="PF07744">
    <property type="entry name" value="SPOC"/>
    <property type="match status" value="1"/>
</dbReference>
<dbReference type="AlphaFoldDB" id="A0AAN0IFQ0"/>
<dbReference type="FunFam" id="2.40.290.10:FF:000002">
    <property type="entry name" value="Spen family transcriptional repressor"/>
    <property type="match status" value="1"/>
</dbReference>
<feature type="domain" description="RRM" evidence="11">
    <location>
        <begin position="324"/>
        <end position="400"/>
    </location>
</feature>
<feature type="region of interest" description="Disordered" evidence="10">
    <location>
        <begin position="238"/>
        <end position="317"/>
    </location>
</feature>
<keyword evidence="6" id="KW-0175">Coiled coil</keyword>
<keyword evidence="4 9" id="KW-0694">RNA-binding</keyword>
<dbReference type="InterPro" id="IPR035979">
    <property type="entry name" value="RBD_domain_sf"/>
</dbReference>
<feature type="compositionally biased region" description="Basic residues" evidence="10">
    <location>
        <begin position="606"/>
        <end position="615"/>
    </location>
</feature>
<evidence type="ECO:0000256" key="6">
    <source>
        <dbReference type="ARBA" id="ARBA00023054"/>
    </source>
</evidence>
<feature type="compositionally biased region" description="Basic and acidic residues" evidence="10">
    <location>
        <begin position="295"/>
        <end position="306"/>
    </location>
</feature>
<dbReference type="CDD" id="cd12310">
    <property type="entry name" value="RRM3_Spen"/>
    <property type="match status" value="1"/>
</dbReference>
<dbReference type="Pfam" id="PF00076">
    <property type="entry name" value="RRM_1"/>
    <property type="match status" value="2"/>
</dbReference>
<feature type="compositionally biased region" description="Basic and acidic residues" evidence="10">
    <location>
        <begin position="34"/>
        <end position="51"/>
    </location>
</feature>
<evidence type="ECO:0000313" key="14">
    <source>
        <dbReference type="Proteomes" id="UP000007879"/>
    </source>
</evidence>
<evidence type="ECO:0000313" key="13">
    <source>
        <dbReference type="EnsemblMetazoa" id="XP_003387831.1"/>
    </source>
</evidence>
<feature type="domain" description="SPOC" evidence="12">
    <location>
        <begin position="718"/>
        <end position="903"/>
    </location>
</feature>
<dbReference type="Proteomes" id="UP000007879">
    <property type="component" value="Unassembled WGS sequence"/>
</dbReference>
<organism evidence="13 14">
    <name type="scientific">Amphimedon queenslandica</name>
    <name type="common">Sponge</name>
    <dbReference type="NCBI Taxonomy" id="400682"/>
    <lineage>
        <taxon>Eukaryota</taxon>
        <taxon>Metazoa</taxon>
        <taxon>Porifera</taxon>
        <taxon>Demospongiae</taxon>
        <taxon>Heteroscleromorpha</taxon>
        <taxon>Haplosclerida</taxon>
        <taxon>Niphatidae</taxon>
        <taxon>Amphimedon</taxon>
    </lineage>
</organism>
<protein>
    <recommendedName>
        <fullName evidence="15">RNA-binding protein 15B</fullName>
    </recommendedName>
</protein>
<evidence type="ECO:0000256" key="2">
    <source>
        <dbReference type="ARBA" id="ARBA00005387"/>
    </source>
</evidence>
<keyword evidence="14" id="KW-1185">Reference proteome</keyword>
<feature type="compositionally biased region" description="Basic and acidic residues" evidence="10">
    <location>
        <begin position="265"/>
        <end position="288"/>
    </location>
</feature>
<evidence type="ECO:0000256" key="8">
    <source>
        <dbReference type="ARBA" id="ARBA00023242"/>
    </source>
</evidence>
<dbReference type="SUPFAM" id="SSF100939">
    <property type="entry name" value="SPOC domain-like"/>
    <property type="match status" value="1"/>
</dbReference>
<dbReference type="InterPro" id="IPR012677">
    <property type="entry name" value="Nucleotide-bd_a/b_plait_sf"/>
</dbReference>
<feature type="compositionally biased region" description="Basic and acidic residues" evidence="10">
    <location>
        <begin position="516"/>
        <end position="534"/>
    </location>
</feature>
<reference evidence="13" key="2">
    <citation type="submission" date="2024-06" db="UniProtKB">
        <authorList>
            <consortium name="EnsemblMetazoa"/>
        </authorList>
    </citation>
    <scope>IDENTIFICATION</scope>
</reference>
<name>A0AAN0IFQ0_AMPQE</name>
<dbReference type="InterPro" id="IPR016194">
    <property type="entry name" value="SPOC-like_C_dom_sf"/>
</dbReference>
<feature type="compositionally biased region" description="Polar residues" evidence="10">
    <location>
        <begin position="308"/>
        <end position="317"/>
    </location>
</feature>
<dbReference type="GO" id="GO:0005634">
    <property type="term" value="C:nucleus"/>
    <property type="evidence" value="ECO:0007669"/>
    <property type="project" value="UniProtKB-SubCell"/>
</dbReference>
<dbReference type="PROSITE" id="PS50102">
    <property type="entry name" value="RRM"/>
    <property type="match status" value="3"/>
</dbReference>
<evidence type="ECO:0000259" key="12">
    <source>
        <dbReference type="PROSITE" id="PS50917"/>
    </source>
</evidence>
<sequence>MKRRTESHGLSGEDIGMKRIVRHKGTNHDSLSPEIERSSDSRKRTVSDRDLGSSSGGGGSSGNYDKYSGSGGGKYSGSSHRDHSLERSSIDRHSSSNRRASYPESSRHSKGSYGAGGGSGPNHILDQIDFSLHISNLDMRPPDEELKKVLFKEFKKYGYITVKVLGYGKERRAFINYQHYDEAKRAKKDKQRIVLFNRPINVEWSKSTLIKYPDVASGRKPSTSSDVTSNSFIDDFHVGGSSSHDHHSRSRDHHTDTSYNSHHSGSHEHHTESHDRSRSHDHRNGSSDHRHHSRERTSDHKRDVSYRRPSTTDSKSVLDSNATRTLFVGNLELDVTERELRDLFSQYGRIESVDIKLAKSAGTSYSFIKFTTITDAINAKNEMHGHLFGTFRLKIGFGKGSPTGKVWVGNLSNARDLAEVRHEMDRFGLIRRCDYRDHDTHAYVHFESLDAAQAAVHALQNMRLRNGKTVRLDIHKPLHMRELEDDFPPASHHESNDYSSGGHHHKSRSSSHHHHRDVDSFDHETRKDKPDDHHLRHSHHSSKDRIVTEEDRNYRKRPRTSQTFDKHSDAGSFSGEYSSTKRHCTSLDYESPKRSSSVGKDYQHRPYYHHSKRGGRRGDHTHSSESSPRHRSHRGHSSDDKQHTENKDTATSGDKDQTNCNGGDAPPPPPPLSADAVASSSMMMEGDTALKLSDATEPVSPDSDGKGPKPDSTHPETLSELGKSYPIAWRGNLVLKNTGFPARLHLVGGDPSVAEYLLRGKDEPCVLRITQRLRLEQPRLDEVNKRLTIAGPNGHCILFALPGPTLNHGSPDEGDDSMQLRPLRSLVSYLKQKEAAGIVALSSSDIGDGGSENGGGVNKEVIGVLHAFPPCEFSQAQLMKVIPSLSLEPSKEDHIVILLVKGNV</sequence>
<evidence type="ECO:0000259" key="11">
    <source>
        <dbReference type="PROSITE" id="PS50102"/>
    </source>
</evidence>
<dbReference type="SMART" id="SM00360">
    <property type="entry name" value="RRM"/>
    <property type="match status" value="3"/>
</dbReference>
<dbReference type="SUPFAM" id="SSF54928">
    <property type="entry name" value="RNA-binding domain, RBD"/>
    <property type="match status" value="2"/>
</dbReference>
<dbReference type="InterPro" id="IPR012921">
    <property type="entry name" value="SPOC_C"/>
</dbReference>
<feature type="compositionally biased region" description="Basic and acidic residues" evidence="10">
    <location>
        <begin position="79"/>
        <end position="94"/>
    </location>
</feature>
<evidence type="ECO:0000256" key="5">
    <source>
        <dbReference type="ARBA" id="ARBA00023015"/>
    </source>
</evidence>
<dbReference type="InterPro" id="IPR010912">
    <property type="entry name" value="SPOC_met"/>
</dbReference>
<reference evidence="14" key="1">
    <citation type="journal article" date="2010" name="Nature">
        <title>The Amphimedon queenslandica genome and the evolution of animal complexity.</title>
        <authorList>
            <person name="Srivastava M."/>
            <person name="Simakov O."/>
            <person name="Chapman J."/>
            <person name="Fahey B."/>
            <person name="Gauthier M.E."/>
            <person name="Mitros T."/>
            <person name="Richards G.S."/>
            <person name="Conaco C."/>
            <person name="Dacre M."/>
            <person name="Hellsten U."/>
            <person name="Larroux C."/>
            <person name="Putnam N.H."/>
            <person name="Stanke M."/>
            <person name="Adamska M."/>
            <person name="Darling A."/>
            <person name="Degnan S.M."/>
            <person name="Oakley T.H."/>
            <person name="Plachetzki D.C."/>
            <person name="Zhai Y."/>
            <person name="Adamski M."/>
            <person name="Calcino A."/>
            <person name="Cummins S.F."/>
            <person name="Goodstein D.M."/>
            <person name="Harris C."/>
            <person name="Jackson D.J."/>
            <person name="Leys S.P."/>
            <person name="Shu S."/>
            <person name="Woodcroft B.J."/>
            <person name="Vervoort M."/>
            <person name="Kosik K.S."/>
            <person name="Manning G."/>
            <person name="Degnan B.M."/>
            <person name="Rokhsar D.S."/>
        </authorList>
    </citation>
    <scope>NUCLEOTIDE SEQUENCE [LARGE SCALE GENOMIC DNA]</scope>
</reference>
<dbReference type="CDD" id="cd21544">
    <property type="entry name" value="SPOC_RBM15-like"/>
    <property type="match status" value="1"/>
</dbReference>
<dbReference type="PROSITE" id="PS50917">
    <property type="entry name" value="SPOC"/>
    <property type="match status" value="1"/>
</dbReference>
<feature type="compositionally biased region" description="Basic and acidic residues" evidence="10">
    <location>
        <begin position="636"/>
        <end position="657"/>
    </location>
</feature>
<keyword evidence="7" id="KW-0804">Transcription</keyword>
<evidence type="ECO:0000256" key="10">
    <source>
        <dbReference type="SAM" id="MobiDB-lite"/>
    </source>
</evidence>
<evidence type="ECO:0000256" key="9">
    <source>
        <dbReference type="PROSITE-ProRule" id="PRU00176"/>
    </source>
</evidence>
<keyword evidence="5" id="KW-0805">Transcription regulation</keyword>
<feature type="compositionally biased region" description="Basic and acidic residues" evidence="10">
    <location>
        <begin position="703"/>
        <end position="714"/>
    </location>
</feature>
<evidence type="ECO:0000256" key="4">
    <source>
        <dbReference type="ARBA" id="ARBA00022884"/>
    </source>
</evidence>
<evidence type="ECO:0000256" key="3">
    <source>
        <dbReference type="ARBA" id="ARBA00022553"/>
    </source>
</evidence>
<evidence type="ECO:0000256" key="7">
    <source>
        <dbReference type="ARBA" id="ARBA00023163"/>
    </source>
</evidence>
<comment type="subcellular location">
    <subcellularLocation>
        <location evidence="1">Nucleus</location>
    </subcellularLocation>
</comment>
<dbReference type="CDD" id="cd12308">
    <property type="entry name" value="RRM1_Spen"/>
    <property type="match status" value="1"/>
</dbReference>
<dbReference type="RefSeq" id="XP_003387831.1">
    <property type="nucleotide sequence ID" value="XM_003387783.3"/>
</dbReference>
<accession>A0AAN0IFQ0</accession>
<evidence type="ECO:0008006" key="15">
    <source>
        <dbReference type="Google" id="ProtNLM"/>
    </source>
</evidence>
<feature type="compositionally biased region" description="Low complexity" evidence="10">
    <location>
        <begin position="673"/>
        <end position="684"/>
    </location>
</feature>
<keyword evidence="8" id="KW-0539">Nucleus</keyword>
<feature type="region of interest" description="Disordered" evidence="10">
    <location>
        <begin position="1"/>
        <end position="120"/>
    </location>
</feature>
<dbReference type="GO" id="GO:0003723">
    <property type="term" value="F:RNA binding"/>
    <property type="evidence" value="ECO:0007669"/>
    <property type="project" value="UniProtKB-UniRule"/>
</dbReference>
<feature type="domain" description="RRM" evidence="11">
    <location>
        <begin position="130"/>
        <end position="207"/>
    </location>
</feature>
<dbReference type="InterPro" id="IPR000504">
    <property type="entry name" value="RRM_dom"/>
</dbReference>
<proteinExistence type="inferred from homology"/>
<dbReference type="PANTHER" id="PTHR23189">
    <property type="entry name" value="RNA RECOGNITION MOTIF-CONTAINING"/>
    <property type="match status" value="1"/>
</dbReference>
<feature type="compositionally biased region" description="Basic and acidic residues" evidence="10">
    <location>
        <begin position="541"/>
        <end position="553"/>
    </location>
</feature>
<keyword evidence="3" id="KW-0597">Phosphoprotein</keyword>
<dbReference type="GeneID" id="100639157"/>
<comment type="similarity">
    <text evidence="2">Belongs to the RRM Spen family.</text>
</comment>
<feature type="domain" description="RRM" evidence="11">
    <location>
        <begin position="404"/>
        <end position="477"/>
    </location>
</feature>
<feature type="region of interest" description="Disordered" evidence="10">
    <location>
        <begin position="485"/>
        <end position="720"/>
    </location>
</feature>